<feature type="transmembrane region" description="Helical" evidence="7">
    <location>
        <begin position="111"/>
        <end position="134"/>
    </location>
</feature>
<feature type="active site" description="Proton acceptor" evidence="4">
    <location>
        <position position="283"/>
    </location>
</feature>
<proteinExistence type="inferred from homology"/>
<keyword evidence="5" id="KW-0067">ATP-binding</keyword>
<evidence type="ECO:0000313" key="9">
    <source>
        <dbReference type="Proteomes" id="UP001353858"/>
    </source>
</evidence>
<evidence type="ECO:0000256" key="4">
    <source>
        <dbReference type="PIRSR" id="PIRSR600407-1"/>
    </source>
</evidence>
<feature type="binding site" evidence="5">
    <location>
        <begin position="313"/>
        <end position="317"/>
    </location>
    <ligand>
        <name>ATP</name>
        <dbReference type="ChEBI" id="CHEBI:30616"/>
    </ligand>
</feature>
<dbReference type="AlphaFoldDB" id="A0AAN7Q5X2"/>
<dbReference type="Gene3D" id="3.30.420.40">
    <property type="match status" value="1"/>
</dbReference>
<dbReference type="FunFam" id="3.30.420.40:FF:000052">
    <property type="entry name" value="Ectonucleoside triphosphate diphosphohydrolase 5"/>
    <property type="match status" value="1"/>
</dbReference>
<evidence type="ECO:0000256" key="7">
    <source>
        <dbReference type="SAM" id="Phobius"/>
    </source>
</evidence>
<evidence type="ECO:0000256" key="5">
    <source>
        <dbReference type="PIRSR" id="PIRSR600407-2"/>
    </source>
</evidence>
<dbReference type="EC" id="3.6.1.6" evidence="3"/>
<gene>
    <name evidence="8" type="ORF">RN001_003075</name>
</gene>
<accession>A0AAN7Q5X2</accession>
<dbReference type="GO" id="GO:0017110">
    <property type="term" value="F:nucleoside diphosphate phosphatase activity"/>
    <property type="evidence" value="ECO:0007669"/>
    <property type="project" value="UniProtKB-EC"/>
</dbReference>
<dbReference type="PANTHER" id="PTHR11782">
    <property type="entry name" value="ADENOSINE/GUANOSINE DIPHOSPHATASE"/>
    <property type="match status" value="1"/>
</dbReference>
<keyword evidence="7" id="KW-0812">Transmembrane</keyword>
<reference evidence="9" key="1">
    <citation type="submission" date="2023-01" db="EMBL/GenBank/DDBJ databases">
        <title>Key to firefly adult light organ development and bioluminescence: homeobox transcription factors regulate luciferase expression and transportation to peroxisome.</title>
        <authorList>
            <person name="Fu X."/>
        </authorList>
    </citation>
    <scope>NUCLEOTIDE SEQUENCE [LARGE SCALE GENOMIC DNA]</scope>
</reference>
<sequence>MVLTITQRTKISVSLVGNKSISGLRYTSKEKQPLYPLWKSSEKAKTLKTKRSSSQIIVIKYDNEIPPLKFFVNYEVFEKQQMNSELRRRKLKESNGRPLPKRKRKDVESSSLHRSLLCLILSGTILTVFIIVYIDYIPWHIGHRTIDSIAQSFGYDKPVHAVVIDAGSTGSRVLAFTFHEAYLDGHLILDKELFEFTKPGLSAFADKPEKAAASISTLIDKAKNEIPKQYWGKTPLILRATAGLRLLPPEKAENLLNAVRNLFKKTPFLTDENSVAIMEGTDEGIFSWFTVNFLLERIGGNAARTVAALDLGGGSTQVTFSPTTPETLSQKGHIHQAIAPQGSIPVFTNSYLGLGLMAARKVVITRNQDGLVNVTSECVNPIITNRRFQFAGVEYHVSGLKENYPTIKVPGGSYKTPEEIPIVDFNDCSEIITDYVKTLAKPIGELPQKQINAFSYYFDRAAEVALIDELKGGLVKVSEFKTAAKNVCKQANVDQPFMCLDLTFIWSLLENGFGLKPDTNIFLFKKVNGHEISWALGLAYSLLKGR</sequence>
<comment type="caution">
    <text evidence="8">The sequence shown here is derived from an EMBL/GenBank/DDBJ whole genome shotgun (WGS) entry which is preliminary data.</text>
</comment>
<organism evidence="8 9">
    <name type="scientific">Aquatica leii</name>
    <dbReference type="NCBI Taxonomy" id="1421715"/>
    <lineage>
        <taxon>Eukaryota</taxon>
        <taxon>Metazoa</taxon>
        <taxon>Ecdysozoa</taxon>
        <taxon>Arthropoda</taxon>
        <taxon>Hexapoda</taxon>
        <taxon>Insecta</taxon>
        <taxon>Pterygota</taxon>
        <taxon>Neoptera</taxon>
        <taxon>Endopterygota</taxon>
        <taxon>Coleoptera</taxon>
        <taxon>Polyphaga</taxon>
        <taxon>Elateriformia</taxon>
        <taxon>Elateroidea</taxon>
        <taxon>Lampyridae</taxon>
        <taxon>Luciolinae</taxon>
        <taxon>Aquatica</taxon>
    </lineage>
</organism>
<name>A0AAN7Q5X2_9COLE</name>
<keyword evidence="5" id="KW-0547">Nucleotide-binding</keyword>
<evidence type="ECO:0000256" key="3">
    <source>
        <dbReference type="ARBA" id="ARBA00038863"/>
    </source>
</evidence>
<protein>
    <recommendedName>
        <fullName evidence="3">nucleoside diphosphate phosphatase</fullName>
        <ecNumber evidence="3">3.6.1.6</ecNumber>
    </recommendedName>
</protein>
<evidence type="ECO:0000256" key="2">
    <source>
        <dbReference type="ARBA" id="ARBA00022801"/>
    </source>
</evidence>
<dbReference type="PANTHER" id="PTHR11782:SF127">
    <property type="entry name" value="NTPASE, ISOFORM F"/>
    <property type="match status" value="1"/>
</dbReference>
<dbReference type="Gene3D" id="3.30.420.150">
    <property type="entry name" value="Exopolyphosphatase. Domain 2"/>
    <property type="match status" value="1"/>
</dbReference>
<dbReference type="GO" id="GO:0005524">
    <property type="term" value="F:ATP binding"/>
    <property type="evidence" value="ECO:0007669"/>
    <property type="project" value="UniProtKB-KW"/>
</dbReference>
<dbReference type="Pfam" id="PF01150">
    <property type="entry name" value="GDA1_CD39"/>
    <property type="match status" value="1"/>
</dbReference>
<keyword evidence="2" id="KW-0378">Hydrolase</keyword>
<dbReference type="Proteomes" id="UP001353858">
    <property type="component" value="Unassembled WGS sequence"/>
</dbReference>
<keyword evidence="7" id="KW-0472">Membrane</keyword>
<evidence type="ECO:0000256" key="6">
    <source>
        <dbReference type="SAM" id="MobiDB-lite"/>
    </source>
</evidence>
<evidence type="ECO:0000313" key="8">
    <source>
        <dbReference type="EMBL" id="KAK4886804.1"/>
    </source>
</evidence>
<dbReference type="InterPro" id="IPR000407">
    <property type="entry name" value="GDA1_CD39_NTPase"/>
</dbReference>
<keyword evidence="7" id="KW-1133">Transmembrane helix</keyword>
<dbReference type="CDD" id="cd24046">
    <property type="entry name" value="ASKHA_NBD_NTPDase5-like"/>
    <property type="match status" value="1"/>
</dbReference>
<keyword evidence="9" id="KW-1185">Reference proteome</keyword>
<feature type="region of interest" description="Disordered" evidence="6">
    <location>
        <begin position="87"/>
        <end position="106"/>
    </location>
</feature>
<comment type="similarity">
    <text evidence="1">Belongs to the GDA1/CD39 NTPase family.</text>
</comment>
<evidence type="ECO:0000256" key="1">
    <source>
        <dbReference type="ARBA" id="ARBA00009283"/>
    </source>
</evidence>
<dbReference type="EMBL" id="JARPUR010000001">
    <property type="protein sequence ID" value="KAK4886804.1"/>
    <property type="molecule type" value="Genomic_DNA"/>
</dbReference>